<reference evidence="1 2" key="1">
    <citation type="submission" date="2014-04" db="EMBL/GenBank/DDBJ databases">
        <authorList>
            <person name="Bishop-Lilly K.A."/>
            <person name="Broomall S.M."/>
            <person name="Chain P.S."/>
            <person name="Chertkov O."/>
            <person name="Coyne S.R."/>
            <person name="Daligault H.E."/>
            <person name="Davenport K.W."/>
            <person name="Erkkila T."/>
            <person name="Frey K.G."/>
            <person name="Gibbons H.S."/>
            <person name="Gu W."/>
            <person name="Jaissle J."/>
            <person name="Johnson S.L."/>
            <person name="Koroleva G.I."/>
            <person name="Ladner J.T."/>
            <person name="Lo C.-C."/>
            <person name="Minogue T.D."/>
            <person name="Munk C."/>
            <person name="Palacios G.F."/>
            <person name="Redden C.L."/>
            <person name="Rosenzweig C.N."/>
            <person name="Scholz M.B."/>
            <person name="Teshima H."/>
            <person name="Xu Y."/>
        </authorList>
    </citation>
    <scope>NUCLEOTIDE SEQUENCE [LARGE SCALE GENOMIC DNA]</scope>
    <source>
        <strain evidence="1 2">BHP</strain>
    </source>
</reference>
<comment type="caution">
    <text evidence="1">The sequence shown here is derived from an EMBL/GenBank/DDBJ whole genome shotgun (WGS) entry which is preliminary data.</text>
</comment>
<proteinExistence type="predicted"/>
<organism evidence="1 2">
    <name type="scientific">Bacillus clarus</name>
    <dbReference type="NCBI Taxonomy" id="2338372"/>
    <lineage>
        <taxon>Bacteria</taxon>
        <taxon>Bacillati</taxon>
        <taxon>Bacillota</taxon>
        <taxon>Bacilli</taxon>
        <taxon>Bacillales</taxon>
        <taxon>Bacillaceae</taxon>
        <taxon>Bacillus</taxon>
        <taxon>Bacillus cereus group</taxon>
    </lineage>
</organism>
<dbReference type="Proteomes" id="UP000029389">
    <property type="component" value="Unassembled WGS sequence"/>
</dbReference>
<gene>
    <name evidence="1" type="ORF">DJ93_4278</name>
</gene>
<protein>
    <submittedName>
        <fullName evidence="1">Uncharacterized protein</fullName>
    </submittedName>
</protein>
<accession>A0A090YSR6</accession>
<evidence type="ECO:0000313" key="1">
    <source>
        <dbReference type="EMBL" id="KFN01465.1"/>
    </source>
</evidence>
<dbReference type="EMBL" id="JMQC01000008">
    <property type="protein sequence ID" value="KFN01465.1"/>
    <property type="molecule type" value="Genomic_DNA"/>
</dbReference>
<name>A0A090YSR6_9BACI</name>
<evidence type="ECO:0000313" key="2">
    <source>
        <dbReference type="Proteomes" id="UP000029389"/>
    </source>
</evidence>
<dbReference type="AlphaFoldDB" id="A0A090YSR6"/>
<dbReference type="PATRIC" id="fig|1405.8.peg.4401"/>
<sequence>MLKSKPFLLALLILCIALSIFVFQKRNVIFQEGNPIPFAIAISKMVIQDKEMMAVEPINNEYPSLVKRGEMEPFINMMEEDGWTFVNRDIIANSQTFEKGDQSKSFSYKYFNKVLFLDLLILK</sequence>